<dbReference type="Pfam" id="PF16138">
    <property type="entry name" value="DUF4846"/>
    <property type="match status" value="1"/>
</dbReference>
<dbReference type="InterPro" id="IPR032315">
    <property type="entry name" value="DUF4846"/>
</dbReference>
<dbReference type="Proteomes" id="UP000316167">
    <property type="component" value="Unassembled WGS sequence"/>
</dbReference>
<protein>
    <submittedName>
        <fullName evidence="1">Uncharacterized protein DUF4846</fullName>
    </submittedName>
</protein>
<dbReference type="AlphaFoldDB" id="A0A562SWG7"/>
<comment type="caution">
    <text evidence="1">The sequence shown here is derived from an EMBL/GenBank/DDBJ whole genome shotgun (WGS) entry which is preliminary data.</text>
</comment>
<proteinExistence type="predicted"/>
<keyword evidence="2" id="KW-1185">Reference proteome</keyword>
<evidence type="ECO:0000313" key="1">
    <source>
        <dbReference type="EMBL" id="TWI85647.1"/>
    </source>
</evidence>
<reference evidence="1 2" key="1">
    <citation type="journal article" date="2015" name="Stand. Genomic Sci.">
        <title>Genomic Encyclopedia of Bacterial and Archaeal Type Strains, Phase III: the genomes of soil and plant-associated and newly described type strains.</title>
        <authorList>
            <person name="Whitman W.B."/>
            <person name="Woyke T."/>
            <person name="Klenk H.P."/>
            <person name="Zhou Y."/>
            <person name="Lilburn T.G."/>
            <person name="Beck B.J."/>
            <person name="De Vos P."/>
            <person name="Vandamme P."/>
            <person name="Eisen J.A."/>
            <person name="Garrity G."/>
            <person name="Hugenholtz P."/>
            <person name="Kyrpides N.C."/>
        </authorList>
    </citation>
    <scope>NUCLEOTIDE SEQUENCE [LARGE SCALE GENOMIC DNA]</scope>
    <source>
        <strain evidence="1 2">CGMCC 1.7271</strain>
    </source>
</reference>
<organism evidence="1 2">
    <name type="scientific">Lacibacter cauensis</name>
    <dbReference type="NCBI Taxonomy" id="510947"/>
    <lineage>
        <taxon>Bacteria</taxon>
        <taxon>Pseudomonadati</taxon>
        <taxon>Bacteroidota</taxon>
        <taxon>Chitinophagia</taxon>
        <taxon>Chitinophagales</taxon>
        <taxon>Chitinophagaceae</taxon>
        <taxon>Lacibacter</taxon>
    </lineage>
</organism>
<name>A0A562SWG7_9BACT</name>
<sequence length="244" mass="27728">MNAAAFFFACSGCFLLSLNNKHTVPITKTISSIPLPDGYERLQVQENSFAHFLRQLPLKADRTVYLYNGKPKINQAAQYAVLEVSVGNKDLQQCADAVMRLRAEYLKKQNKPICFADNNRKKYCWEQYKTRGWQPYLDIVFGMCGTASLEKELKPKNWQTLAAGDVLIKGGSPGHAVIVMDLARHKQTGELIYLLAQSYMPAQDIHVLKNTSNKNLNPWYSASSNKIIATPEWTFYESQLRSWP</sequence>
<dbReference type="EMBL" id="VLLE01000002">
    <property type="protein sequence ID" value="TWI85647.1"/>
    <property type="molecule type" value="Genomic_DNA"/>
</dbReference>
<gene>
    <name evidence="1" type="ORF">IQ13_0810</name>
</gene>
<accession>A0A562SWG7</accession>
<evidence type="ECO:0000313" key="2">
    <source>
        <dbReference type="Proteomes" id="UP000316167"/>
    </source>
</evidence>